<dbReference type="Pfam" id="PF13476">
    <property type="entry name" value="AAA_23"/>
    <property type="match status" value="1"/>
</dbReference>
<keyword evidence="3" id="KW-0742">SOS response</keyword>
<keyword evidence="1" id="KW-0227">DNA damage</keyword>
<name>A0ABS9TA38_9PSEU</name>
<reference evidence="5 6" key="1">
    <citation type="submission" date="2022-03" db="EMBL/GenBank/DDBJ databases">
        <title>Pseudonocardia alaer sp. nov., a novel actinomycete isolated from reed forest soil.</title>
        <authorList>
            <person name="Wang L."/>
        </authorList>
    </citation>
    <scope>NUCLEOTIDE SEQUENCE [LARGE SCALE GENOMIC DNA]</scope>
    <source>
        <strain evidence="5 6">Y-16303</strain>
    </source>
</reference>
<proteinExistence type="predicted"/>
<dbReference type="Gene3D" id="3.40.50.300">
    <property type="entry name" value="P-loop containing nucleotide triphosphate hydrolases"/>
    <property type="match status" value="1"/>
</dbReference>
<evidence type="ECO:0000259" key="4">
    <source>
        <dbReference type="Pfam" id="PF13476"/>
    </source>
</evidence>
<keyword evidence="2" id="KW-0234">DNA repair</keyword>
<evidence type="ECO:0000256" key="1">
    <source>
        <dbReference type="ARBA" id="ARBA00022763"/>
    </source>
</evidence>
<dbReference type="Proteomes" id="UP001299970">
    <property type="component" value="Unassembled WGS sequence"/>
</dbReference>
<organism evidence="5 6">
    <name type="scientific">Pseudonocardia alaniniphila</name>
    <dbReference type="NCBI Taxonomy" id="75291"/>
    <lineage>
        <taxon>Bacteria</taxon>
        <taxon>Bacillati</taxon>
        <taxon>Actinomycetota</taxon>
        <taxon>Actinomycetes</taxon>
        <taxon>Pseudonocardiales</taxon>
        <taxon>Pseudonocardiaceae</taxon>
        <taxon>Pseudonocardia</taxon>
    </lineage>
</organism>
<accession>A0ABS9TA38</accession>
<dbReference type="InterPro" id="IPR038729">
    <property type="entry name" value="Rad50/SbcC_AAA"/>
</dbReference>
<evidence type="ECO:0000256" key="3">
    <source>
        <dbReference type="ARBA" id="ARBA00023236"/>
    </source>
</evidence>
<comment type="caution">
    <text evidence="5">The sequence shown here is derived from an EMBL/GenBank/DDBJ whole genome shotgun (WGS) entry which is preliminary data.</text>
</comment>
<dbReference type="InterPro" id="IPR027417">
    <property type="entry name" value="P-loop_NTPase"/>
</dbReference>
<dbReference type="RefSeq" id="WP_241035188.1">
    <property type="nucleotide sequence ID" value="NZ_BAAAJF010000018.1"/>
</dbReference>
<evidence type="ECO:0000256" key="2">
    <source>
        <dbReference type="ARBA" id="ARBA00023204"/>
    </source>
</evidence>
<dbReference type="PANTHER" id="PTHR32182">
    <property type="entry name" value="DNA REPLICATION AND REPAIR PROTEIN RECF"/>
    <property type="match status" value="1"/>
</dbReference>
<sequence>MSLELSEIYQSIREVARAIQTHAGGRGIAFQLGKQDLSLLYNLRDGYARKADRGSAIQVGVEIVIREIELASENQGVRQHSRVLLALISILKISSDSSPSTRSSARAMAKEILAGVGAIPGWTQRFIRDAPKAPRPRDVGTLTGMTAKEWNAFVSDIVVATHTIATPIADRITLAEPASIDLDVATRLSRIADADETHPVDMLPEYDQSERILRLTSIEVSGFRGAASKVVLDFTKKGRPVDTLLWGDNGVGKSTLIDGIEFALQGRVDRSADFNSTLRSAVRNLTIPEAHASVSLSDGSISSRSLFQNEAGRDVPTESAVRPGFRIAPVVIRRADILRFLATDALSRGTVFFDYFPSPDSSIGARPDEEIRILNEELYTLRVVRDDLARQLDHQYPGHGFELREKNDLNQFVGSLLLTVDGDEEGRKWDLLPNEARGTISELRTVQTRMGTIKKSVQRGVQTLNPKAYQSQLGRIKPVLREISSDLTRSFADIANAEHVRAIRVLVGKSGPVSLDVVVDFNNGSSALPQQVFSEGYLDLIALLFFLSVTKRAGELGQANVLVLDDALQSVDSSIRLGAMNYILDAFSGWQLIITGHDRGWLAQVKALYGSHGRPYIERIISRWSFEGGIILGSSGWSVSDSMEDALARGDARVTAGTAGLLLEQVCHELSWRLRISVERVQGDRYALGDLWPGIFKVLRKTTLIEHAKKVDLRLSIRNLLGAHYNEWAESISWHDVEQLARGALALYRGTRCLSCHDWVRRGGVALTCPCGTTQVAITR</sequence>
<dbReference type="PANTHER" id="PTHR32182:SF0">
    <property type="entry name" value="DNA REPLICATION AND REPAIR PROTEIN RECF"/>
    <property type="match status" value="1"/>
</dbReference>
<protein>
    <submittedName>
        <fullName evidence="5">AAA family ATPase</fullName>
    </submittedName>
</protein>
<gene>
    <name evidence="5" type="ORF">MMF94_05625</name>
</gene>
<dbReference type="EMBL" id="JAKXMK010000004">
    <property type="protein sequence ID" value="MCH6165156.1"/>
    <property type="molecule type" value="Genomic_DNA"/>
</dbReference>
<keyword evidence="6" id="KW-1185">Reference proteome</keyword>
<evidence type="ECO:0000313" key="5">
    <source>
        <dbReference type="EMBL" id="MCH6165156.1"/>
    </source>
</evidence>
<dbReference type="SUPFAM" id="SSF52540">
    <property type="entry name" value="P-loop containing nucleoside triphosphate hydrolases"/>
    <property type="match status" value="1"/>
</dbReference>
<evidence type="ECO:0000313" key="6">
    <source>
        <dbReference type="Proteomes" id="UP001299970"/>
    </source>
</evidence>
<feature type="domain" description="Rad50/SbcC-type AAA" evidence="4">
    <location>
        <begin position="218"/>
        <end position="283"/>
    </location>
</feature>